<sequence length="674" mass="74632">EDISCDCATIDLPDTLVSLRDLFPILREVPPSTASPTPSSLFAVKEPVSPSQDQIMVCTTSGRGTTSEENTSSWESQNPQEGHYSEPEYEYCSEPDSEQPEFKEGPLGSQRSYNLPSDDEEGEILEGLTLSTHPFYRGHQYPPPPPLVPPEDVELPPSLPSSSSTSSSSMAAVVPAPTPKEKGRRPDPFTQKSGYEKFRQQLSLFFQMNEEAQNFIEKVKAQATAGVIPVAAWGTWEEFATTLKTSFADPNKGKNSYNALEELTYSSGRSADEFLQEFETLAGRAGYMGATPNDAHLIVLLEQKVPIRLLDKVYNDVVPTTYADYKEKIIRYDNLGQKLKAIAPRKYGKLHFTSSSGITYAKTPTGIKVEETTAEIGRTRPKGKKLWRPRPSTSQPSTSRKPETSNVTCYGCGKKGHMREESDKRFSLNLEEHAAPLDDDSLVLPRNQSDVPSPHATHSTDTTSAFNTCTYITLNTIDFPTSTKPAPAETNRRTNEHKPQGPSPLEEEPKEPGTLEDALPSEKTKAMALALHIGLERTSITKDLVEGIPSTFTEDANSSQLADETSMDTRDWSSLTTSKLKNFGQSDNSMDIEQSLKDTERTRRLDDALRRTIGSSQGNDELNAIETRRISERRAGKQRQSNPISLIHTQLNTIVEEEDFAVDNNVLKSPNVET</sequence>
<feature type="domain" description="Retrotransposon gag" evidence="2">
    <location>
        <begin position="206"/>
        <end position="287"/>
    </location>
</feature>
<name>A0A0C3FA63_PILCF</name>
<feature type="compositionally biased region" description="Polar residues" evidence="1">
    <location>
        <begin position="554"/>
        <end position="563"/>
    </location>
</feature>
<keyword evidence="4" id="KW-1185">Reference proteome</keyword>
<proteinExistence type="predicted"/>
<feature type="compositionally biased region" description="Basic and acidic residues" evidence="1">
    <location>
        <begin position="490"/>
        <end position="499"/>
    </location>
</feature>
<feature type="compositionally biased region" description="Polar residues" evidence="1">
    <location>
        <begin position="446"/>
        <end position="462"/>
    </location>
</feature>
<dbReference type="STRING" id="765440.A0A0C3FA63"/>
<dbReference type="OrthoDB" id="2746711at2759"/>
<feature type="region of interest" description="Disordered" evidence="1">
    <location>
        <begin position="373"/>
        <end position="418"/>
    </location>
</feature>
<feature type="region of interest" description="Disordered" evidence="1">
    <location>
        <begin position="30"/>
        <end position="119"/>
    </location>
</feature>
<feature type="compositionally biased region" description="Acidic residues" evidence="1">
    <location>
        <begin position="87"/>
        <end position="99"/>
    </location>
</feature>
<feature type="compositionally biased region" description="Low complexity" evidence="1">
    <location>
        <begin position="65"/>
        <end position="76"/>
    </location>
</feature>
<dbReference type="InterPro" id="IPR005162">
    <property type="entry name" value="Retrotrans_gag_dom"/>
</dbReference>
<dbReference type="InParanoid" id="A0A0C3FA63"/>
<feature type="region of interest" description="Disordered" evidence="1">
    <location>
        <begin position="554"/>
        <end position="573"/>
    </location>
</feature>
<feature type="compositionally biased region" description="Low complexity" evidence="1">
    <location>
        <begin position="30"/>
        <end position="40"/>
    </location>
</feature>
<dbReference type="AlphaFoldDB" id="A0A0C3FA63"/>
<feature type="region of interest" description="Disordered" evidence="1">
    <location>
        <begin position="437"/>
        <end position="462"/>
    </location>
</feature>
<feature type="compositionally biased region" description="Low complexity" evidence="1">
    <location>
        <begin position="160"/>
        <end position="175"/>
    </location>
</feature>
<feature type="compositionally biased region" description="Low complexity" evidence="1">
    <location>
        <begin position="389"/>
        <end position="399"/>
    </location>
</feature>
<reference evidence="4" key="2">
    <citation type="submission" date="2015-01" db="EMBL/GenBank/DDBJ databases">
        <title>Evolutionary Origins and Diversification of the Mycorrhizal Mutualists.</title>
        <authorList>
            <consortium name="DOE Joint Genome Institute"/>
            <consortium name="Mycorrhizal Genomics Consortium"/>
            <person name="Kohler A."/>
            <person name="Kuo A."/>
            <person name="Nagy L.G."/>
            <person name="Floudas D."/>
            <person name="Copeland A."/>
            <person name="Barry K.W."/>
            <person name="Cichocki N."/>
            <person name="Veneault-Fourrey C."/>
            <person name="LaButti K."/>
            <person name="Lindquist E.A."/>
            <person name="Lipzen A."/>
            <person name="Lundell T."/>
            <person name="Morin E."/>
            <person name="Murat C."/>
            <person name="Riley R."/>
            <person name="Ohm R."/>
            <person name="Sun H."/>
            <person name="Tunlid A."/>
            <person name="Henrissat B."/>
            <person name="Grigoriev I.V."/>
            <person name="Hibbett D.S."/>
            <person name="Martin F."/>
        </authorList>
    </citation>
    <scope>NUCLEOTIDE SEQUENCE [LARGE SCALE GENOMIC DNA]</scope>
    <source>
        <strain evidence="4">F 1598</strain>
    </source>
</reference>
<evidence type="ECO:0000313" key="3">
    <source>
        <dbReference type="EMBL" id="KIM81540.1"/>
    </source>
</evidence>
<feature type="region of interest" description="Disordered" evidence="1">
    <location>
        <begin position="478"/>
        <end position="517"/>
    </location>
</feature>
<organism evidence="3 4">
    <name type="scientific">Piloderma croceum (strain F 1598)</name>
    <dbReference type="NCBI Taxonomy" id="765440"/>
    <lineage>
        <taxon>Eukaryota</taxon>
        <taxon>Fungi</taxon>
        <taxon>Dikarya</taxon>
        <taxon>Basidiomycota</taxon>
        <taxon>Agaricomycotina</taxon>
        <taxon>Agaricomycetes</taxon>
        <taxon>Agaricomycetidae</taxon>
        <taxon>Atheliales</taxon>
        <taxon>Atheliaceae</taxon>
        <taxon>Piloderma</taxon>
    </lineage>
</organism>
<protein>
    <recommendedName>
        <fullName evidence="2">Retrotransposon gag domain-containing protein</fullName>
    </recommendedName>
</protein>
<dbReference type="EMBL" id="KN832998">
    <property type="protein sequence ID" value="KIM81540.1"/>
    <property type="molecule type" value="Genomic_DNA"/>
</dbReference>
<feature type="region of interest" description="Disordered" evidence="1">
    <location>
        <begin position="135"/>
        <end position="192"/>
    </location>
</feature>
<evidence type="ECO:0000313" key="4">
    <source>
        <dbReference type="Proteomes" id="UP000054166"/>
    </source>
</evidence>
<accession>A0A0C3FA63</accession>
<feature type="non-terminal residue" evidence="3">
    <location>
        <position position="1"/>
    </location>
</feature>
<gene>
    <name evidence="3" type="ORF">PILCRDRAFT_8599</name>
</gene>
<evidence type="ECO:0000256" key="1">
    <source>
        <dbReference type="SAM" id="MobiDB-lite"/>
    </source>
</evidence>
<dbReference type="Proteomes" id="UP000054166">
    <property type="component" value="Unassembled WGS sequence"/>
</dbReference>
<dbReference type="Pfam" id="PF03732">
    <property type="entry name" value="Retrotrans_gag"/>
    <property type="match status" value="1"/>
</dbReference>
<feature type="compositionally biased region" description="Polar residues" evidence="1">
    <location>
        <begin position="49"/>
        <end position="64"/>
    </location>
</feature>
<evidence type="ECO:0000259" key="2">
    <source>
        <dbReference type="Pfam" id="PF03732"/>
    </source>
</evidence>
<dbReference type="HOGENOM" id="CLU_394606_0_0_1"/>
<feature type="compositionally biased region" description="Basic residues" evidence="1">
    <location>
        <begin position="379"/>
        <end position="388"/>
    </location>
</feature>
<reference evidence="3 4" key="1">
    <citation type="submission" date="2014-04" db="EMBL/GenBank/DDBJ databases">
        <authorList>
            <consortium name="DOE Joint Genome Institute"/>
            <person name="Kuo A."/>
            <person name="Tarkka M."/>
            <person name="Buscot F."/>
            <person name="Kohler A."/>
            <person name="Nagy L.G."/>
            <person name="Floudas D."/>
            <person name="Copeland A."/>
            <person name="Barry K.W."/>
            <person name="Cichocki N."/>
            <person name="Veneault-Fourrey C."/>
            <person name="LaButti K."/>
            <person name="Lindquist E.A."/>
            <person name="Lipzen A."/>
            <person name="Lundell T."/>
            <person name="Morin E."/>
            <person name="Murat C."/>
            <person name="Sun H."/>
            <person name="Tunlid A."/>
            <person name="Henrissat B."/>
            <person name="Grigoriev I.V."/>
            <person name="Hibbett D.S."/>
            <person name="Martin F."/>
            <person name="Nordberg H.P."/>
            <person name="Cantor M.N."/>
            <person name="Hua S.X."/>
        </authorList>
    </citation>
    <scope>NUCLEOTIDE SEQUENCE [LARGE SCALE GENOMIC DNA]</scope>
    <source>
        <strain evidence="3 4">F 1598</strain>
    </source>
</reference>